<keyword evidence="6" id="KW-0808">Transferase</keyword>
<dbReference type="InterPro" id="IPR033696">
    <property type="entry name" value="POLO_box_Plk4_C"/>
</dbReference>
<dbReference type="GO" id="GO:0005634">
    <property type="term" value="C:nucleus"/>
    <property type="evidence" value="ECO:0007669"/>
    <property type="project" value="TreeGrafter"/>
</dbReference>
<evidence type="ECO:0000256" key="14">
    <source>
        <dbReference type="ARBA" id="ARBA00030924"/>
    </source>
</evidence>
<keyword evidence="7 17" id="KW-0547">Nucleotide-binding</keyword>
<dbReference type="Gene3D" id="3.30.1120.120">
    <property type="match status" value="1"/>
</dbReference>
<dbReference type="PROSITE" id="PS00107">
    <property type="entry name" value="PROTEIN_KINASE_ATP"/>
    <property type="match status" value="1"/>
</dbReference>
<dbReference type="Pfam" id="PF00069">
    <property type="entry name" value="Pkinase"/>
    <property type="match status" value="1"/>
</dbReference>
<dbReference type="InterPro" id="IPR033699">
    <property type="entry name" value="POLO_box_Plk4_1"/>
</dbReference>
<dbReference type="PROSITE" id="PS51984">
    <property type="entry name" value="CPB1"/>
    <property type="match status" value="1"/>
</dbReference>
<name>A0A4Y7LQS6_9CRUS</name>
<comment type="subcellular location">
    <subcellularLocation>
        <location evidence="1">Cytoplasm</location>
        <location evidence="1">Cytoskeleton</location>
        <location evidence="1">Microtubule organizing center</location>
        <location evidence="1">Centrosome</location>
        <location evidence="1">Centriole</location>
    </subcellularLocation>
</comment>
<sequence length="727" mass="80721">MANFGASIEDYEFYEQIGKGGFASVHRGVCRVNGVAVAIKMINKKLMQAAGMVNRVRQEVTIHSRLDHPSILKLYAFFEDTDFVYLVLELCENGELQRYLKSLGHPLSEDETREVMNQLMEGMLYLHSHNILHRDLSLANLLLTRDMKIRIADFGLATQLSRPDEKHMTMCGTPNYISPEVATRSSHGLEADVWGLGCLLYTLLVGRPPFDTDAVKSTLTRVVMADYKLPANLSAEAKDLVQRLLKKNPKERPTLDEIMEHPFMKKRCRTDIDSGLFTMSTVPSLMAPSIKLQQPPALLPKLRRCHSNREMNAGPVLALPKPSAITSKHSAHSLPDDRHHDSQRDQSRSLSKMTPPLTTDRLKPTRQRTKNAICSILEQGEVCLEFIRLRSGAERIVDVCRISGDGMRIVMYQPNSGRGVAVTDGPAPLPFKGSDSIHSYENLPSEHWKKYLYAARFVSLVKAKTPKVILYSSRAKCLLMENGPDGDFEMLFYSGWKMVKTKVSLLVTEPHGQTSTWQLNGGEPQLDRESVRELWHHLKECQSHCERIEASVNQLVALPISNGSLPFFPLTIGRKPVASPASTTKLSLSNKENVASEPVLSGLKSFDGSVRSVASNNSKSSSGRRIDNQTPATISRTVDVPGIGRAIQKSSGDVEVHFTDGARIGIAPNSNTVVFSQSPHSASQVYNTKEALPDQVRFKLSLVPKAVEQLVLANRDVPTSAKCVVLR</sequence>
<dbReference type="InterPro" id="IPR033698">
    <property type="entry name" value="POLO_box_Plk4_2"/>
</dbReference>
<dbReference type="PROSITE" id="PS51985">
    <property type="entry name" value="CPB2"/>
    <property type="match status" value="1"/>
</dbReference>
<feature type="region of interest" description="Disordered" evidence="18">
    <location>
        <begin position="326"/>
        <end position="366"/>
    </location>
</feature>
<evidence type="ECO:0000256" key="6">
    <source>
        <dbReference type="ARBA" id="ARBA00022679"/>
    </source>
</evidence>
<dbReference type="Pfam" id="PF18409">
    <property type="entry name" value="Plk4_PB2"/>
    <property type="match status" value="1"/>
</dbReference>
<dbReference type="InterPro" id="IPR046437">
    <property type="entry name" value="Ser_Thr-PK_POLO_box_1_sf"/>
</dbReference>
<dbReference type="FunFam" id="3.30.1120.120:FF:000001">
    <property type="entry name" value="serine/threonine-protein kinase PLK4 isoform X2"/>
    <property type="match status" value="1"/>
</dbReference>
<feature type="domain" description="Cryptic POLO box 2 (CPB2)" evidence="21">
    <location>
        <begin position="465"/>
        <end position="582"/>
    </location>
</feature>
<comment type="catalytic activity">
    <reaction evidence="16">
        <text>L-seryl-[protein] + ATP = O-phospho-L-seryl-[protein] + ADP + H(+)</text>
        <dbReference type="Rhea" id="RHEA:17989"/>
        <dbReference type="Rhea" id="RHEA-COMP:9863"/>
        <dbReference type="Rhea" id="RHEA-COMP:11604"/>
        <dbReference type="ChEBI" id="CHEBI:15378"/>
        <dbReference type="ChEBI" id="CHEBI:29999"/>
        <dbReference type="ChEBI" id="CHEBI:30616"/>
        <dbReference type="ChEBI" id="CHEBI:83421"/>
        <dbReference type="ChEBI" id="CHEBI:456216"/>
        <dbReference type="EC" id="2.7.11.21"/>
    </reaction>
</comment>
<evidence type="ECO:0000256" key="11">
    <source>
        <dbReference type="ARBA" id="ARBA00023212"/>
    </source>
</evidence>
<dbReference type="SUPFAM" id="SSF82615">
    <property type="entry name" value="Polo-box domain"/>
    <property type="match status" value="1"/>
</dbReference>
<feature type="binding site" evidence="17">
    <location>
        <position position="40"/>
    </location>
    <ligand>
        <name>ATP</name>
        <dbReference type="ChEBI" id="CHEBI:30616"/>
    </ligand>
</feature>
<evidence type="ECO:0000256" key="13">
    <source>
        <dbReference type="ARBA" id="ARBA00030429"/>
    </source>
</evidence>
<dbReference type="CDD" id="cd13116">
    <property type="entry name" value="POLO_box_Plk4_3"/>
    <property type="match status" value="1"/>
</dbReference>
<keyword evidence="4" id="KW-0963">Cytoplasm</keyword>
<dbReference type="EC" id="2.7.11.21" evidence="2"/>
<keyword evidence="9 17" id="KW-0067">ATP-binding</keyword>
<dbReference type="InterPro" id="IPR000719">
    <property type="entry name" value="Prot_kinase_dom"/>
</dbReference>
<evidence type="ECO:0000256" key="18">
    <source>
        <dbReference type="SAM" id="MobiDB-lite"/>
    </source>
</evidence>
<feature type="domain" description="Protein kinase" evidence="19">
    <location>
        <begin position="11"/>
        <end position="264"/>
    </location>
</feature>
<dbReference type="InterPro" id="IPR017441">
    <property type="entry name" value="Protein_kinase_ATP_BS"/>
</dbReference>
<dbReference type="CDD" id="cd13115">
    <property type="entry name" value="POLO_box_Plk4_2"/>
    <property type="match status" value="1"/>
</dbReference>
<evidence type="ECO:0000256" key="7">
    <source>
        <dbReference type="ARBA" id="ARBA00022741"/>
    </source>
</evidence>
<protein>
    <recommendedName>
        <fullName evidence="3">Serine/threonine-protein kinase PLK4</fullName>
        <ecNumber evidence="2">2.7.11.21</ecNumber>
    </recommendedName>
    <alternativeName>
        <fullName evidence="12">Polo-like kinase 4</fullName>
    </alternativeName>
    <alternativeName>
        <fullName evidence="13 14">Serine/threonine-protein kinase SAK</fullName>
    </alternativeName>
</protein>
<accession>A0A4Y7LQS6</accession>
<feature type="compositionally biased region" description="Basic and acidic residues" evidence="18">
    <location>
        <begin position="334"/>
        <end position="347"/>
    </location>
</feature>
<dbReference type="PROSITE" id="PS00109">
    <property type="entry name" value="PROTEIN_KINASE_TYR"/>
    <property type="match status" value="1"/>
</dbReference>
<dbReference type="PROSITE" id="PS50011">
    <property type="entry name" value="PROTEIN_KINASE_DOM"/>
    <property type="match status" value="1"/>
</dbReference>
<proteinExistence type="evidence at transcript level"/>
<gene>
    <name evidence="22" type="primary">EOG090X03P9</name>
</gene>
<comment type="catalytic activity">
    <reaction evidence="15">
        <text>L-threonyl-[protein] + ATP = O-phospho-L-threonyl-[protein] + ADP + H(+)</text>
        <dbReference type="Rhea" id="RHEA:46608"/>
        <dbReference type="Rhea" id="RHEA-COMP:11060"/>
        <dbReference type="Rhea" id="RHEA-COMP:11605"/>
        <dbReference type="ChEBI" id="CHEBI:15378"/>
        <dbReference type="ChEBI" id="CHEBI:30013"/>
        <dbReference type="ChEBI" id="CHEBI:30616"/>
        <dbReference type="ChEBI" id="CHEBI:61977"/>
        <dbReference type="ChEBI" id="CHEBI:456216"/>
        <dbReference type="EC" id="2.7.11.21"/>
    </reaction>
</comment>
<keyword evidence="11" id="KW-0206">Cytoskeleton</keyword>
<dbReference type="CDD" id="cd13114">
    <property type="entry name" value="POLO_box_Plk4_1"/>
    <property type="match status" value="1"/>
</dbReference>
<evidence type="ECO:0000256" key="3">
    <source>
        <dbReference type="ARBA" id="ARBA00020245"/>
    </source>
</evidence>
<dbReference type="Gene3D" id="1.10.510.10">
    <property type="entry name" value="Transferase(Phosphotransferase) domain 1"/>
    <property type="match status" value="1"/>
</dbReference>
<evidence type="ECO:0000259" key="20">
    <source>
        <dbReference type="PROSITE" id="PS51984"/>
    </source>
</evidence>
<dbReference type="FunFam" id="1.10.510.10:FF:000576">
    <property type="entry name" value="Serine/threonine-protein kinase PLK4"/>
    <property type="match status" value="1"/>
</dbReference>
<feature type="domain" description="Cryptic POLO box 1 (CPB1)" evidence="20">
    <location>
        <begin position="349"/>
        <end position="464"/>
    </location>
</feature>
<evidence type="ECO:0000256" key="17">
    <source>
        <dbReference type="PROSITE-ProRule" id="PRU10141"/>
    </source>
</evidence>
<evidence type="ECO:0000256" key="4">
    <source>
        <dbReference type="ARBA" id="ARBA00022490"/>
    </source>
</evidence>
<dbReference type="AlphaFoldDB" id="A0A4Y7LQS6"/>
<dbReference type="Pfam" id="PF18190">
    <property type="entry name" value="Plk4_PB1"/>
    <property type="match status" value="1"/>
</dbReference>
<evidence type="ECO:0000256" key="16">
    <source>
        <dbReference type="ARBA" id="ARBA00048347"/>
    </source>
</evidence>
<evidence type="ECO:0000256" key="15">
    <source>
        <dbReference type="ARBA" id="ARBA00047802"/>
    </source>
</evidence>
<dbReference type="Gene3D" id="2.40.50.930">
    <property type="match status" value="1"/>
</dbReference>
<evidence type="ECO:0000256" key="9">
    <source>
        <dbReference type="ARBA" id="ARBA00022840"/>
    </source>
</evidence>
<dbReference type="InterPro" id="IPR008266">
    <property type="entry name" value="Tyr_kinase_AS"/>
</dbReference>
<evidence type="ECO:0000256" key="12">
    <source>
        <dbReference type="ARBA" id="ARBA00030332"/>
    </source>
</evidence>
<evidence type="ECO:0000256" key="1">
    <source>
        <dbReference type="ARBA" id="ARBA00004114"/>
    </source>
</evidence>
<keyword evidence="8" id="KW-0418">Kinase</keyword>
<organism evidence="22">
    <name type="scientific">Eubosmina coregoni</name>
    <dbReference type="NCBI Taxonomy" id="186181"/>
    <lineage>
        <taxon>Eukaryota</taxon>
        <taxon>Metazoa</taxon>
        <taxon>Ecdysozoa</taxon>
        <taxon>Arthropoda</taxon>
        <taxon>Crustacea</taxon>
        <taxon>Branchiopoda</taxon>
        <taxon>Diplostraca</taxon>
        <taxon>Cladocera</taxon>
        <taxon>Anomopoda</taxon>
        <taxon>Bosminidae</taxon>
        <taxon>Eubosmina</taxon>
    </lineage>
</organism>
<dbReference type="Gene3D" id="3.30.1120.130">
    <property type="match status" value="1"/>
</dbReference>
<dbReference type="GO" id="GO:0005814">
    <property type="term" value="C:centriole"/>
    <property type="evidence" value="ECO:0007669"/>
    <property type="project" value="UniProtKB-SubCell"/>
</dbReference>
<dbReference type="GO" id="GO:0004674">
    <property type="term" value="F:protein serine/threonine kinase activity"/>
    <property type="evidence" value="ECO:0007669"/>
    <property type="project" value="UniProtKB-KW"/>
</dbReference>
<evidence type="ECO:0000259" key="21">
    <source>
        <dbReference type="PROSITE" id="PS51985"/>
    </source>
</evidence>
<dbReference type="GO" id="GO:0005524">
    <property type="term" value="F:ATP binding"/>
    <property type="evidence" value="ECO:0007669"/>
    <property type="project" value="UniProtKB-UniRule"/>
</dbReference>
<evidence type="ECO:0000313" key="22">
    <source>
        <dbReference type="EMBL" id="SVE69709.1"/>
    </source>
</evidence>
<feature type="compositionally biased region" description="Low complexity" evidence="18">
    <location>
        <begin position="610"/>
        <end position="621"/>
    </location>
</feature>
<evidence type="ECO:0000259" key="19">
    <source>
        <dbReference type="PROSITE" id="PS50011"/>
    </source>
</evidence>
<dbReference type="PANTHER" id="PTHR24345">
    <property type="entry name" value="SERINE/THREONINE-PROTEIN KINASE PLK"/>
    <property type="match status" value="1"/>
</dbReference>
<dbReference type="InterPro" id="IPR011009">
    <property type="entry name" value="Kinase-like_dom_sf"/>
</dbReference>
<keyword evidence="5" id="KW-0723">Serine/threonine-protein kinase</keyword>
<evidence type="ECO:0000256" key="10">
    <source>
        <dbReference type="ARBA" id="ARBA00022843"/>
    </source>
</evidence>
<reference evidence="22" key="1">
    <citation type="submission" date="2018-08" db="EMBL/GenBank/DDBJ databases">
        <authorList>
            <person name="Cornetti L."/>
        </authorList>
    </citation>
    <scope>NUCLEOTIDE SEQUENCE</scope>
    <source>
        <strain evidence="22">FI-BAL1-1</strain>
    </source>
</reference>
<dbReference type="InterPro" id="IPR047108">
    <property type="entry name" value="Plk4-like_POLO_box_2_sf"/>
</dbReference>
<feature type="region of interest" description="Disordered" evidence="18">
    <location>
        <begin position="610"/>
        <end position="632"/>
    </location>
</feature>
<dbReference type="SUPFAM" id="SSF56112">
    <property type="entry name" value="Protein kinase-like (PK-like)"/>
    <property type="match status" value="1"/>
</dbReference>
<dbReference type="EMBL" id="LR000090">
    <property type="protein sequence ID" value="SVE69709.1"/>
    <property type="molecule type" value="mRNA"/>
</dbReference>
<keyword evidence="10" id="KW-0832">Ubl conjugation</keyword>
<evidence type="ECO:0000256" key="2">
    <source>
        <dbReference type="ARBA" id="ARBA00012424"/>
    </source>
</evidence>
<dbReference type="PANTHER" id="PTHR24345:SF91">
    <property type="entry name" value="SERINE_THREONINE-PROTEIN KINASE PLK4"/>
    <property type="match status" value="1"/>
</dbReference>
<evidence type="ECO:0000256" key="5">
    <source>
        <dbReference type="ARBA" id="ARBA00022527"/>
    </source>
</evidence>
<evidence type="ECO:0000256" key="8">
    <source>
        <dbReference type="ARBA" id="ARBA00022777"/>
    </source>
</evidence>
<dbReference type="FunFam" id="3.30.200.20:FF:000042">
    <property type="entry name" value="Aurora kinase A"/>
    <property type="match status" value="1"/>
</dbReference>